<feature type="transmembrane region" description="Helical" evidence="5">
    <location>
        <begin position="70"/>
        <end position="89"/>
    </location>
</feature>
<feature type="transmembrane region" description="Helical" evidence="5">
    <location>
        <begin position="164"/>
        <end position="185"/>
    </location>
</feature>
<evidence type="ECO:0000256" key="4">
    <source>
        <dbReference type="ARBA" id="ARBA00023136"/>
    </source>
</evidence>
<proteinExistence type="predicted"/>
<evidence type="ECO:0000256" key="1">
    <source>
        <dbReference type="ARBA" id="ARBA00004141"/>
    </source>
</evidence>
<feature type="transmembrane region" description="Helical" evidence="5">
    <location>
        <begin position="126"/>
        <end position="152"/>
    </location>
</feature>
<dbReference type="AlphaFoldDB" id="A0A2A7BAV8"/>
<evidence type="ECO:0000256" key="3">
    <source>
        <dbReference type="ARBA" id="ARBA00022989"/>
    </source>
</evidence>
<dbReference type="PANTHER" id="PTHR10361:SF28">
    <property type="entry name" value="P3 PROTEIN-RELATED"/>
    <property type="match status" value="1"/>
</dbReference>
<keyword evidence="2 5" id="KW-0812">Transmembrane</keyword>
<organism evidence="6 7">
    <name type="scientific">Faecalibacterium prausnitzii</name>
    <dbReference type="NCBI Taxonomy" id="853"/>
    <lineage>
        <taxon>Bacteria</taxon>
        <taxon>Bacillati</taxon>
        <taxon>Bacillota</taxon>
        <taxon>Clostridia</taxon>
        <taxon>Eubacteriales</taxon>
        <taxon>Oscillospiraceae</taxon>
        <taxon>Faecalibacterium</taxon>
    </lineage>
</organism>
<name>A0A2A7BAV8_9FIRM</name>
<evidence type="ECO:0000313" key="7">
    <source>
        <dbReference type="Proteomes" id="UP000220438"/>
    </source>
</evidence>
<evidence type="ECO:0000313" key="6">
    <source>
        <dbReference type="EMBL" id="PDX88523.1"/>
    </source>
</evidence>
<dbReference type="Gene3D" id="1.20.1530.20">
    <property type="match status" value="1"/>
</dbReference>
<keyword evidence="4 5" id="KW-0472">Membrane</keyword>
<evidence type="ECO:0000256" key="2">
    <source>
        <dbReference type="ARBA" id="ARBA00022692"/>
    </source>
</evidence>
<dbReference type="InterPro" id="IPR038770">
    <property type="entry name" value="Na+/solute_symporter_sf"/>
</dbReference>
<dbReference type="EMBL" id="NOUW01000033">
    <property type="protein sequence ID" value="PDX88523.1"/>
    <property type="molecule type" value="Genomic_DNA"/>
</dbReference>
<comment type="caution">
    <text evidence="6">The sequence shown here is derived from an EMBL/GenBank/DDBJ whole genome shotgun (WGS) entry which is preliminary data.</text>
</comment>
<dbReference type="Pfam" id="PF01758">
    <property type="entry name" value="SBF"/>
    <property type="match status" value="1"/>
</dbReference>
<dbReference type="GO" id="GO:0016020">
    <property type="term" value="C:membrane"/>
    <property type="evidence" value="ECO:0007669"/>
    <property type="project" value="UniProtKB-SubCell"/>
</dbReference>
<feature type="transmembrane region" description="Helical" evidence="5">
    <location>
        <begin position="191"/>
        <end position="212"/>
    </location>
</feature>
<dbReference type="InterPro" id="IPR004710">
    <property type="entry name" value="Bilac:Na_transpt"/>
</dbReference>
<dbReference type="InterPro" id="IPR002657">
    <property type="entry name" value="BilAc:Na_symport/Acr3"/>
</dbReference>
<dbReference type="Proteomes" id="UP000220438">
    <property type="component" value="Unassembled WGS sequence"/>
</dbReference>
<accession>A0A2A7BAV8</accession>
<keyword evidence="3 5" id="KW-1133">Transmembrane helix</keyword>
<dbReference type="RefSeq" id="WP_097771621.1">
    <property type="nucleotide sequence ID" value="NZ_NOUW01000033.1"/>
</dbReference>
<dbReference type="PANTHER" id="PTHR10361">
    <property type="entry name" value="SODIUM-BILE ACID COTRANSPORTER"/>
    <property type="match status" value="1"/>
</dbReference>
<protein>
    <submittedName>
        <fullName evidence="6">Sodium transporter</fullName>
    </submittedName>
</protein>
<sequence length="314" mass="33450">MKTLEKVSDFVGKYMAAIVIVVAALALFFPGTFSVVKTAWVNTLLGIVMFGMGLTLKPEDFKEVFSRPKDVIIGCIAQFTLMPFLAWALTQVFHLPTELAIGVILVGTCPGGTSSNVMTYLSKGDVALSVGMTAVSTVLAPFLTPLLTLLYAGQRVEVNPVNMFLSIVKVVLVPIALGFVVNHFFHTFTQNAVRVLPLISTTAIVLIICAVVSANSAKIMTSGLLILAVVILHNLLGYLTGFGVGKLLKLDSTKCRAISIEVGMQNSGLATSLAAAHFAQYPLATIPGAVFSVWHNISGALLANFFARTAEKKD</sequence>
<feature type="transmembrane region" description="Helical" evidence="5">
    <location>
        <begin position="286"/>
        <end position="307"/>
    </location>
</feature>
<evidence type="ECO:0000256" key="5">
    <source>
        <dbReference type="SAM" id="Phobius"/>
    </source>
</evidence>
<gene>
    <name evidence="6" type="ORF">CHR61_12550</name>
</gene>
<feature type="transmembrane region" description="Helical" evidence="5">
    <location>
        <begin position="39"/>
        <end position="58"/>
    </location>
</feature>
<reference evidence="6 7" key="1">
    <citation type="journal article" date="2017" name="Front. Microbiol.">
        <title>New Insights into the Diversity of the Genus Faecalibacterium.</title>
        <authorList>
            <person name="Benevides L."/>
            <person name="Burman S."/>
            <person name="Martin R."/>
            <person name="Robert V."/>
            <person name="Thomas M."/>
            <person name="Miquel S."/>
            <person name="Chain F."/>
            <person name="Sokol H."/>
            <person name="Bermudez-Humaran L.G."/>
            <person name="Morrison M."/>
            <person name="Langella P."/>
            <person name="Azevedo V.A."/>
            <person name="Chatel J.M."/>
            <person name="Soares S."/>
        </authorList>
    </citation>
    <scope>NUCLEOTIDE SEQUENCE [LARGE SCALE GENOMIC DNA]</scope>
    <source>
        <strain evidence="6 7">AHMP21</strain>
    </source>
</reference>
<comment type="subcellular location">
    <subcellularLocation>
        <location evidence="1">Membrane</location>
        <topology evidence="1">Multi-pass membrane protein</topology>
    </subcellularLocation>
</comment>
<feature type="transmembrane region" description="Helical" evidence="5">
    <location>
        <begin position="224"/>
        <end position="244"/>
    </location>
</feature>
<feature type="transmembrane region" description="Helical" evidence="5">
    <location>
        <begin position="12"/>
        <end position="33"/>
    </location>
</feature>